<proteinExistence type="predicted"/>
<dbReference type="InterPro" id="IPR002110">
    <property type="entry name" value="Ankyrin_rpt"/>
</dbReference>
<dbReference type="STRING" id="88036.D8SHF2"/>
<dbReference type="Proteomes" id="UP000001514">
    <property type="component" value="Unassembled WGS sequence"/>
</dbReference>
<dbReference type="PROSITE" id="PS50297">
    <property type="entry name" value="ANK_REP_REGION"/>
    <property type="match status" value="3"/>
</dbReference>
<dbReference type="eggNOG" id="KOG4177">
    <property type="taxonomic scope" value="Eukaryota"/>
</dbReference>
<reference evidence="4 5" key="1">
    <citation type="journal article" date="2011" name="Science">
        <title>The Selaginella genome identifies genetic changes associated with the evolution of vascular plants.</title>
        <authorList>
            <person name="Banks J.A."/>
            <person name="Nishiyama T."/>
            <person name="Hasebe M."/>
            <person name="Bowman J.L."/>
            <person name="Gribskov M."/>
            <person name="dePamphilis C."/>
            <person name="Albert V.A."/>
            <person name="Aono N."/>
            <person name="Aoyama T."/>
            <person name="Ambrose B.A."/>
            <person name="Ashton N.W."/>
            <person name="Axtell M.J."/>
            <person name="Barker E."/>
            <person name="Barker M.S."/>
            <person name="Bennetzen J.L."/>
            <person name="Bonawitz N.D."/>
            <person name="Chapple C."/>
            <person name="Cheng C."/>
            <person name="Correa L.G."/>
            <person name="Dacre M."/>
            <person name="DeBarry J."/>
            <person name="Dreyer I."/>
            <person name="Elias M."/>
            <person name="Engstrom E.M."/>
            <person name="Estelle M."/>
            <person name="Feng L."/>
            <person name="Finet C."/>
            <person name="Floyd S.K."/>
            <person name="Frommer W.B."/>
            <person name="Fujita T."/>
            <person name="Gramzow L."/>
            <person name="Gutensohn M."/>
            <person name="Harholt J."/>
            <person name="Hattori M."/>
            <person name="Heyl A."/>
            <person name="Hirai T."/>
            <person name="Hiwatashi Y."/>
            <person name="Ishikawa M."/>
            <person name="Iwata M."/>
            <person name="Karol K.G."/>
            <person name="Koehler B."/>
            <person name="Kolukisaoglu U."/>
            <person name="Kubo M."/>
            <person name="Kurata T."/>
            <person name="Lalonde S."/>
            <person name="Li K."/>
            <person name="Li Y."/>
            <person name="Litt A."/>
            <person name="Lyons E."/>
            <person name="Manning G."/>
            <person name="Maruyama T."/>
            <person name="Michael T.P."/>
            <person name="Mikami K."/>
            <person name="Miyazaki S."/>
            <person name="Morinaga S."/>
            <person name="Murata T."/>
            <person name="Mueller-Roeber B."/>
            <person name="Nelson D.R."/>
            <person name="Obara M."/>
            <person name="Oguri Y."/>
            <person name="Olmstead R.G."/>
            <person name="Onodera N."/>
            <person name="Petersen B.L."/>
            <person name="Pils B."/>
            <person name="Prigge M."/>
            <person name="Rensing S.A."/>
            <person name="Riano-Pachon D.M."/>
            <person name="Roberts A.W."/>
            <person name="Sato Y."/>
            <person name="Scheller H.V."/>
            <person name="Schulz B."/>
            <person name="Schulz C."/>
            <person name="Shakirov E.V."/>
            <person name="Shibagaki N."/>
            <person name="Shinohara N."/>
            <person name="Shippen D.E."/>
            <person name="Soerensen I."/>
            <person name="Sotooka R."/>
            <person name="Sugimoto N."/>
            <person name="Sugita M."/>
            <person name="Sumikawa N."/>
            <person name="Tanurdzic M."/>
            <person name="Theissen G."/>
            <person name="Ulvskov P."/>
            <person name="Wakazuki S."/>
            <person name="Weng J.K."/>
            <person name="Willats W.W."/>
            <person name="Wipf D."/>
            <person name="Wolf P.G."/>
            <person name="Yang L."/>
            <person name="Zimmer A.D."/>
            <person name="Zhu Q."/>
            <person name="Mitros T."/>
            <person name="Hellsten U."/>
            <person name="Loque D."/>
            <person name="Otillar R."/>
            <person name="Salamov A."/>
            <person name="Schmutz J."/>
            <person name="Shapiro H."/>
            <person name="Lindquist E."/>
            <person name="Lucas S."/>
            <person name="Rokhsar D."/>
            <person name="Grigoriev I.V."/>
        </authorList>
    </citation>
    <scope>NUCLEOTIDE SEQUENCE [LARGE SCALE GENOMIC DNA]</scope>
</reference>
<keyword evidence="1" id="KW-0677">Repeat</keyword>
<dbReference type="Gene3D" id="1.25.40.20">
    <property type="entry name" value="Ankyrin repeat-containing domain"/>
    <property type="match status" value="2"/>
</dbReference>
<evidence type="ECO:0000256" key="1">
    <source>
        <dbReference type="ARBA" id="ARBA00022737"/>
    </source>
</evidence>
<keyword evidence="5" id="KW-1185">Reference proteome</keyword>
<dbReference type="PROSITE" id="PS50088">
    <property type="entry name" value="ANK_REPEAT"/>
    <property type="match status" value="3"/>
</dbReference>
<dbReference type="KEGG" id="smo:SELMODRAFT_35439"/>
<evidence type="ECO:0000313" key="4">
    <source>
        <dbReference type="EMBL" id="EFJ15994.1"/>
    </source>
</evidence>
<evidence type="ECO:0000256" key="2">
    <source>
        <dbReference type="ARBA" id="ARBA00023043"/>
    </source>
</evidence>
<protein>
    <submittedName>
        <fullName evidence="4">Uncharacterized protein</fullName>
    </submittedName>
</protein>
<sequence length="117" mass="12544">ASPDSTMEDVREVLERGVDLNKPGSSGPDRSPLHVAIASGRPEMVQLLLEFGANVEVRDRFGKTPMHEAAAAGQTLAMELLLANGANTEARTESVGWTALHFATYAHHLDAVRILLA</sequence>
<dbReference type="Pfam" id="PF12796">
    <property type="entry name" value="Ank_2"/>
    <property type="match status" value="1"/>
</dbReference>
<evidence type="ECO:0000313" key="5">
    <source>
        <dbReference type="Proteomes" id="UP000001514"/>
    </source>
</evidence>
<dbReference type="SUPFAM" id="SSF48403">
    <property type="entry name" value="Ankyrin repeat"/>
    <property type="match status" value="1"/>
</dbReference>
<dbReference type="Gramene" id="EFJ15994">
    <property type="protein sequence ID" value="EFJ15994"/>
    <property type="gene ID" value="SELMODRAFT_35439"/>
</dbReference>
<accession>D8SHF2</accession>
<dbReference type="PANTHER" id="PTHR24171">
    <property type="entry name" value="ANKYRIN REPEAT DOMAIN-CONTAINING PROTEIN 39-RELATED"/>
    <property type="match status" value="1"/>
</dbReference>
<feature type="repeat" description="ANK" evidence="3">
    <location>
        <begin position="61"/>
        <end position="93"/>
    </location>
</feature>
<gene>
    <name evidence="4" type="ORF">SELMODRAFT_35439</name>
</gene>
<feature type="non-terminal residue" evidence="4">
    <location>
        <position position="117"/>
    </location>
</feature>
<name>D8SHF2_SELML</name>
<dbReference type="InterPro" id="IPR036770">
    <property type="entry name" value="Ankyrin_rpt-contain_sf"/>
</dbReference>
<evidence type="ECO:0000256" key="3">
    <source>
        <dbReference type="PROSITE-ProRule" id="PRU00023"/>
    </source>
</evidence>
<dbReference type="InParanoid" id="D8SHF2"/>
<keyword evidence="2 3" id="KW-0040">ANK repeat</keyword>
<dbReference type="AlphaFoldDB" id="D8SHF2"/>
<feature type="repeat" description="ANK" evidence="3">
    <location>
        <begin position="95"/>
        <end position="117"/>
    </location>
</feature>
<feature type="repeat" description="ANK" evidence="3">
    <location>
        <begin position="28"/>
        <end position="60"/>
    </location>
</feature>
<dbReference type="HOGENOM" id="CLU_000134_18_9_1"/>
<feature type="non-terminal residue" evidence="4">
    <location>
        <position position="1"/>
    </location>
</feature>
<dbReference type="SMART" id="SM00248">
    <property type="entry name" value="ANK"/>
    <property type="match status" value="2"/>
</dbReference>
<dbReference type="EMBL" id="GL377620">
    <property type="protein sequence ID" value="EFJ15994.1"/>
    <property type="molecule type" value="Genomic_DNA"/>
</dbReference>
<organism evidence="5">
    <name type="scientific">Selaginella moellendorffii</name>
    <name type="common">Spikemoss</name>
    <dbReference type="NCBI Taxonomy" id="88036"/>
    <lineage>
        <taxon>Eukaryota</taxon>
        <taxon>Viridiplantae</taxon>
        <taxon>Streptophyta</taxon>
        <taxon>Embryophyta</taxon>
        <taxon>Tracheophyta</taxon>
        <taxon>Lycopodiopsida</taxon>
        <taxon>Selaginellales</taxon>
        <taxon>Selaginellaceae</taxon>
        <taxon>Selaginella</taxon>
    </lineage>
</organism>